<protein>
    <recommendedName>
        <fullName evidence="1">NAD-dependent epimerase/dehydratase domain-containing protein</fullName>
    </recommendedName>
</protein>
<dbReference type="EMBL" id="JAGHQL010000022">
    <property type="protein sequence ID" value="KAH0544183.1"/>
    <property type="molecule type" value="Genomic_DNA"/>
</dbReference>
<evidence type="ECO:0000313" key="3">
    <source>
        <dbReference type="Proteomes" id="UP000698800"/>
    </source>
</evidence>
<proteinExistence type="predicted"/>
<dbReference type="Proteomes" id="UP000698800">
    <property type="component" value="Unassembled WGS sequence"/>
</dbReference>
<feature type="domain" description="NAD-dependent epimerase/dehydratase" evidence="1">
    <location>
        <begin position="26"/>
        <end position="259"/>
    </location>
</feature>
<dbReference type="OrthoDB" id="16464at2759"/>
<dbReference type="InterPro" id="IPR050177">
    <property type="entry name" value="Lipid_A_modif_metabolic_enz"/>
</dbReference>
<evidence type="ECO:0000313" key="2">
    <source>
        <dbReference type="EMBL" id="KAH0544183.1"/>
    </source>
</evidence>
<dbReference type="SUPFAM" id="SSF51735">
    <property type="entry name" value="NAD(P)-binding Rossmann-fold domains"/>
    <property type="match status" value="1"/>
</dbReference>
<evidence type="ECO:0000259" key="1">
    <source>
        <dbReference type="Pfam" id="PF01370"/>
    </source>
</evidence>
<dbReference type="PANTHER" id="PTHR43245">
    <property type="entry name" value="BIFUNCTIONAL POLYMYXIN RESISTANCE PROTEIN ARNA"/>
    <property type="match status" value="1"/>
</dbReference>
<keyword evidence="3" id="KW-1185">Reference proteome</keyword>
<dbReference type="Gene3D" id="3.40.50.720">
    <property type="entry name" value="NAD(P)-binding Rossmann-like Domain"/>
    <property type="match status" value="1"/>
</dbReference>
<comment type="caution">
    <text evidence="2">The sequence shown here is derived from an EMBL/GenBank/DDBJ whole genome shotgun (WGS) entry which is preliminary data.</text>
</comment>
<dbReference type="InterPro" id="IPR036291">
    <property type="entry name" value="NAD(P)-bd_dom_sf"/>
</dbReference>
<dbReference type="AlphaFoldDB" id="A0A9P8IGK4"/>
<gene>
    <name evidence="2" type="ORF">FGG08_001628</name>
</gene>
<accession>A0A9P8IGK4</accession>
<dbReference type="PANTHER" id="PTHR43245:SF11">
    <property type="entry name" value="LD23561P"/>
    <property type="match status" value="1"/>
</dbReference>
<organism evidence="2 3">
    <name type="scientific">Glutinoglossum americanum</name>
    <dbReference type="NCBI Taxonomy" id="1670608"/>
    <lineage>
        <taxon>Eukaryota</taxon>
        <taxon>Fungi</taxon>
        <taxon>Dikarya</taxon>
        <taxon>Ascomycota</taxon>
        <taxon>Pezizomycotina</taxon>
        <taxon>Geoglossomycetes</taxon>
        <taxon>Geoglossales</taxon>
        <taxon>Geoglossaceae</taxon>
        <taxon>Glutinoglossum</taxon>
    </lineage>
</organism>
<reference evidence="2" key="1">
    <citation type="submission" date="2021-03" db="EMBL/GenBank/DDBJ databases">
        <title>Comparative genomics and phylogenomic investigation of the class Geoglossomycetes provide insights into ecological specialization and systematics.</title>
        <authorList>
            <person name="Melie T."/>
            <person name="Pirro S."/>
            <person name="Miller A.N."/>
            <person name="Quandt A."/>
        </authorList>
    </citation>
    <scope>NUCLEOTIDE SEQUENCE</scope>
    <source>
        <strain evidence="2">GBOQ0MN5Z8</strain>
    </source>
</reference>
<sequence>MADVVGQIVPTVAPEDIVDAQRKPSVLIIGGLGYIGRFLALHLHNNKLASEVRLVDKVLPQLAWLAPEFDEPCSQDKFMQADASREQSIARVFDRVDGKSWDYVFNCGGETRYSQDDEVYKLRSLQLSMIAGKEAAKRGVKVFVEVSMGMVYKPDPVPRRETDKTKPWMKMAKYKLMAEEELAKIEGLNLAVVRLAHVYGEYSSKYIATAMAMARTYQHLEKEMKFMYTKDLKINTVHVHDVARALWRTAEWFSQGKTGWDISWGNVPLFNVVDHGNTSQGTVEKIISEIFSIPTSFLGQLLSTFARLNLDHVVDDVNDELLGPWADLLASANIQRPGPLSPFMEKELLKDMDLALDGLRFESVTGFRYEVPELTKAEIEKMIESYKRMNWWP</sequence>
<name>A0A9P8IGK4_9PEZI</name>
<dbReference type="InterPro" id="IPR001509">
    <property type="entry name" value="Epimerase_deHydtase"/>
</dbReference>
<dbReference type="Pfam" id="PF01370">
    <property type="entry name" value="Epimerase"/>
    <property type="match status" value="1"/>
</dbReference>